<keyword evidence="6" id="KW-0460">Magnesium</keyword>
<dbReference type="InterPro" id="IPR036651">
    <property type="entry name" value="Gln_synt_N_sf"/>
</dbReference>
<dbReference type="OrthoDB" id="3277468at2"/>
<keyword evidence="12" id="KW-1185">Reference proteome</keyword>
<comment type="cofactor">
    <cofactor evidence="1">
        <name>Mg(2+)</name>
        <dbReference type="ChEBI" id="CHEBI:18420"/>
    </cofactor>
</comment>
<sequence length="475" mass="51891">MTLSLASRSCYAGRVTQRHTDEVESLDPASRRVLERAEAEGIELIRFLYTDHGGVTRGKAASRSRLAERLRSGIGHTRAMMAMNMLDQLQDVPGMGPVGEVRIVPDPATFVPLPYAPGAAAMLSDLRNQDGTPWEACPRAFLRDAVSALAEAGYTLMAAFEPEFTLGRREPGDPVDRLVPIDDSLCYAAFGFDTVHDYTIRLVQALEAQGMRVEHVHPELGHGQQELSIRHAPPLRAADNHVLYRETVRGVALRMSMWASLAPKPIAEQAGNGAHLHLSLWDAEGRRELLSDGAGGLSETGRWFVGGLLAHLPALTALTCGTVNSFRRLAPRMWASSYVCYGPDNREAAVRVCSPLGSGVVNLELKPSDSSANPYLSLGAVIHAGLDGVRRRLDPGDPVEVDPDTLTEAERHRLGLRRLPASLDEALDALTADEMLMEALGPLRRTAYLAVKRSEAAAFAVQDEEFELFHHFRVF</sequence>
<evidence type="ECO:0000256" key="6">
    <source>
        <dbReference type="ARBA" id="ARBA00022842"/>
    </source>
</evidence>
<dbReference type="PANTHER" id="PTHR43785:SF12">
    <property type="entry name" value="TYPE-1 GLUTAMINE SYNTHETASE 2"/>
    <property type="match status" value="1"/>
</dbReference>
<dbReference type="Gene3D" id="3.30.590.10">
    <property type="entry name" value="Glutamine synthetase/guanido kinase, catalytic domain"/>
    <property type="match status" value="1"/>
</dbReference>
<evidence type="ECO:0000256" key="7">
    <source>
        <dbReference type="PROSITE-ProRule" id="PRU01330"/>
    </source>
</evidence>
<dbReference type="GO" id="GO:0004356">
    <property type="term" value="F:glutamine synthetase activity"/>
    <property type="evidence" value="ECO:0007669"/>
    <property type="project" value="InterPro"/>
</dbReference>
<name>A0A1H1GD80_9ACTN</name>
<evidence type="ECO:0000256" key="5">
    <source>
        <dbReference type="ARBA" id="ARBA00022840"/>
    </source>
</evidence>
<feature type="domain" description="GS beta-grasp" evidence="9">
    <location>
        <begin position="40"/>
        <end position="131"/>
    </location>
</feature>
<keyword evidence="3" id="KW-0436">Ligase</keyword>
<evidence type="ECO:0000259" key="10">
    <source>
        <dbReference type="PROSITE" id="PS51987"/>
    </source>
</evidence>
<dbReference type="PROSITE" id="PS51986">
    <property type="entry name" value="GS_BETA_GRASP"/>
    <property type="match status" value="1"/>
</dbReference>
<dbReference type="InterPro" id="IPR014746">
    <property type="entry name" value="Gln_synth/guanido_kin_cat_dom"/>
</dbReference>
<dbReference type="SUPFAM" id="SSF55931">
    <property type="entry name" value="Glutamine synthetase/guanido kinase"/>
    <property type="match status" value="1"/>
</dbReference>
<protein>
    <submittedName>
        <fullName evidence="11">Glutamine synthetase</fullName>
    </submittedName>
</protein>
<dbReference type="EMBL" id="FNKK01000002">
    <property type="protein sequence ID" value="SDR11204.1"/>
    <property type="molecule type" value="Genomic_DNA"/>
</dbReference>
<evidence type="ECO:0000256" key="1">
    <source>
        <dbReference type="ARBA" id="ARBA00001946"/>
    </source>
</evidence>
<dbReference type="AlphaFoldDB" id="A0A1H1GD80"/>
<evidence type="ECO:0000256" key="4">
    <source>
        <dbReference type="ARBA" id="ARBA00022741"/>
    </source>
</evidence>
<dbReference type="SMART" id="SM01230">
    <property type="entry name" value="Gln-synt_C"/>
    <property type="match status" value="1"/>
</dbReference>
<keyword evidence="5" id="KW-0067">ATP-binding</keyword>
<organism evidence="11 12">
    <name type="scientific">Thermostaphylospora chromogena</name>
    <dbReference type="NCBI Taxonomy" id="35622"/>
    <lineage>
        <taxon>Bacteria</taxon>
        <taxon>Bacillati</taxon>
        <taxon>Actinomycetota</taxon>
        <taxon>Actinomycetes</taxon>
        <taxon>Streptosporangiales</taxon>
        <taxon>Thermomonosporaceae</taxon>
        <taxon>Thermostaphylospora</taxon>
    </lineage>
</organism>
<evidence type="ECO:0000256" key="3">
    <source>
        <dbReference type="ARBA" id="ARBA00022598"/>
    </source>
</evidence>
<gene>
    <name evidence="11" type="ORF">SAMN04489764_3522</name>
</gene>
<evidence type="ECO:0000259" key="9">
    <source>
        <dbReference type="PROSITE" id="PS51986"/>
    </source>
</evidence>
<dbReference type="InterPro" id="IPR008146">
    <property type="entry name" value="Gln_synth_cat_dom"/>
</dbReference>
<dbReference type="Pfam" id="PF16952">
    <property type="entry name" value="Gln-synt_N_2"/>
    <property type="match status" value="1"/>
</dbReference>
<dbReference type="SUPFAM" id="SSF54368">
    <property type="entry name" value="Glutamine synthetase, N-terminal domain"/>
    <property type="match status" value="1"/>
</dbReference>
<proteinExistence type="inferred from homology"/>
<evidence type="ECO:0000313" key="11">
    <source>
        <dbReference type="EMBL" id="SDR11204.1"/>
    </source>
</evidence>
<accession>A0A1H1GD80</accession>
<dbReference type="InterPro" id="IPR027303">
    <property type="entry name" value="Gln_synth_gly_rich_site"/>
</dbReference>
<dbReference type="GO" id="GO:0006542">
    <property type="term" value="P:glutamine biosynthetic process"/>
    <property type="evidence" value="ECO:0007669"/>
    <property type="project" value="InterPro"/>
</dbReference>
<dbReference type="Gene3D" id="3.10.20.70">
    <property type="entry name" value="Glutamine synthetase, N-terminal domain"/>
    <property type="match status" value="1"/>
</dbReference>
<reference evidence="11 12" key="1">
    <citation type="submission" date="2016-10" db="EMBL/GenBank/DDBJ databases">
        <authorList>
            <person name="de Groot N.N."/>
        </authorList>
    </citation>
    <scope>NUCLEOTIDE SEQUENCE [LARGE SCALE GENOMIC DNA]</scope>
    <source>
        <strain evidence="11 12">DSM 43794</strain>
    </source>
</reference>
<keyword evidence="4" id="KW-0547">Nucleotide-binding</keyword>
<dbReference type="GO" id="GO:0005524">
    <property type="term" value="F:ATP binding"/>
    <property type="evidence" value="ECO:0007669"/>
    <property type="project" value="UniProtKB-KW"/>
</dbReference>
<dbReference type="PANTHER" id="PTHR43785">
    <property type="entry name" value="GAMMA-GLUTAMYLPUTRESCINE SYNTHETASE"/>
    <property type="match status" value="1"/>
</dbReference>
<feature type="domain" description="GS catalytic" evidence="10">
    <location>
        <begin position="138"/>
        <end position="475"/>
    </location>
</feature>
<evidence type="ECO:0000256" key="8">
    <source>
        <dbReference type="RuleBase" id="RU000384"/>
    </source>
</evidence>
<dbReference type="STRING" id="35622.SAMN04489764_3522"/>
<comment type="similarity">
    <text evidence="2 7 8">Belongs to the glutamine synthetase family.</text>
</comment>
<dbReference type="Proteomes" id="UP000217103">
    <property type="component" value="Unassembled WGS sequence"/>
</dbReference>
<dbReference type="Pfam" id="PF00120">
    <property type="entry name" value="Gln-synt_C"/>
    <property type="match status" value="1"/>
</dbReference>
<dbReference type="InterPro" id="IPR008147">
    <property type="entry name" value="Gln_synt_N"/>
</dbReference>
<evidence type="ECO:0000313" key="12">
    <source>
        <dbReference type="Proteomes" id="UP000217103"/>
    </source>
</evidence>
<dbReference type="PROSITE" id="PS00181">
    <property type="entry name" value="GLNA_ATP"/>
    <property type="match status" value="1"/>
</dbReference>
<evidence type="ECO:0000256" key="2">
    <source>
        <dbReference type="ARBA" id="ARBA00009897"/>
    </source>
</evidence>
<dbReference type="PROSITE" id="PS51987">
    <property type="entry name" value="GS_CATALYTIC"/>
    <property type="match status" value="1"/>
</dbReference>